<keyword evidence="2" id="KW-1185">Reference proteome</keyword>
<proteinExistence type="predicted"/>
<dbReference type="Proteomes" id="UP001063368">
    <property type="component" value="Chromosome"/>
</dbReference>
<name>A0ABY6FQL6_9MICC</name>
<dbReference type="EMBL" id="CP106856">
    <property type="protein sequence ID" value="UYB35498.1"/>
    <property type="molecule type" value="Genomic_DNA"/>
</dbReference>
<organism evidence="1 2">
    <name type="scientific">Arthrobacter koreensis</name>
    <dbReference type="NCBI Taxonomy" id="199136"/>
    <lineage>
        <taxon>Bacteria</taxon>
        <taxon>Bacillati</taxon>
        <taxon>Actinomycetota</taxon>
        <taxon>Actinomycetes</taxon>
        <taxon>Micrococcales</taxon>
        <taxon>Micrococcaceae</taxon>
        <taxon>Arthrobacter</taxon>
    </lineage>
</organism>
<evidence type="ECO:0000313" key="2">
    <source>
        <dbReference type="Proteomes" id="UP001063368"/>
    </source>
</evidence>
<accession>A0ABY6FQL6</accession>
<reference evidence="1" key="1">
    <citation type="submission" date="2022-09" db="EMBL/GenBank/DDBJ databases">
        <authorList>
            <person name="Li D."/>
            <person name="Cheng J."/>
            <person name="Li Y."/>
        </authorList>
    </citation>
    <scope>NUCLEOTIDE SEQUENCE</scope>
    <source>
        <strain evidence="1">DL</strain>
    </source>
</reference>
<gene>
    <name evidence="1" type="ORF">N9A08_12815</name>
</gene>
<dbReference type="RefSeq" id="WP_263127500.1">
    <property type="nucleotide sequence ID" value="NZ_CP106856.1"/>
</dbReference>
<evidence type="ECO:0000313" key="1">
    <source>
        <dbReference type="EMBL" id="UYB35498.1"/>
    </source>
</evidence>
<dbReference type="InterPro" id="IPR027417">
    <property type="entry name" value="P-loop_NTPase"/>
</dbReference>
<sequence>MAALIGSQVPRYNIMPAPGGFTTEDAELAIAFAAGYGLQADEWQETVCESWLRRTKRGHWCASTWGITVSRQNGKNGSLEIVELYGVVALGLKFLHTAHEVKTARKAFSRLKFFFGEKANDPTAKFPELNALVREIRNTNGQEAIILHNGGSVEFIARSKGSGRGFTVDVLVLDEAQDLQDHELEALLPTTSAAPSGDPVTIFMGTPPKDTGEVGEPFVRARDGAVDGSDKRIAWVEFSADGDVSTMKADELERFVRDRKNWADANPALGTRINLTTVEAELARFSAASFARERLNMWPAAGTATAAISATAWDACRLEVVPEEWPLAAIGVDMNPERTQITMTMAAFSESGVHLELPSNAPGAAAPSQELVDWIFQRARKRIPVVMDAYSPARSLEPLLKKKGCKVFILGPAELSQACGGLSDAVLKDKTLTHFDQEALNASLAGAYKEPFGKGGAWKWNRKTFEVDLTPIMAATCAHFGAVKFGKKRAPGNATGGRVMVL</sequence>
<protein>
    <submittedName>
        <fullName evidence="1">Phage terminase family protein</fullName>
    </submittedName>
</protein>
<dbReference type="Gene3D" id="3.40.50.300">
    <property type="entry name" value="P-loop containing nucleotide triphosphate hydrolases"/>
    <property type="match status" value="1"/>
</dbReference>